<dbReference type="GO" id="GO:0003677">
    <property type="term" value="F:DNA binding"/>
    <property type="evidence" value="ECO:0007669"/>
    <property type="project" value="UniProtKB-UniRule"/>
</dbReference>
<keyword evidence="4" id="KW-0233">DNA recombination</keyword>
<accession>A0A2N4TKT1</accession>
<dbReference type="PROSITE" id="PS51898">
    <property type="entry name" value="TYR_RECOMBINASE"/>
    <property type="match status" value="1"/>
</dbReference>
<dbReference type="AlphaFoldDB" id="A0A2N4TKT1"/>
<keyword evidence="2" id="KW-0229">DNA integration</keyword>
<dbReference type="SUPFAM" id="SSF56349">
    <property type="entry name" value="DNA breaking-rejoining enzymes"/>
    <property type="match status" value="1"/>
</dbReference>
<dbReference type="InterPro" id="IPR013762">
    <property type="entry name" value="Integrase-like_cat_sf"/>
</dbReference>
<dbReference type="InterPro" id="IPR010998">
    <property type="entry name" value="Integrase_recombinase_N"/>
</dbReference>
<comment type="similarity">
    <text evidence="1">Belongs to the 'phage' integrase family.</text>
</comment>
<dbReference type="OrthoDB" id="9775880at2"/>
<dbReference type="Gene3D" id="3.30.160.390">
    <property type="entry name" value="Integrase, DNA-binding domain"/>
    <property type="match status" value="1"/>
</dbReference>
<evidence type="ECO:0000256" key="6">
    <source>
        <dbReference type="SAM" id="MobiDB-lite"/>
    </source>
</evidence>
<dbReference type="InterPro" id="IPR038488">
    <property type="entry name" value="Integrase_DNA-bd_sf"/>
</dbReference>
<feature type="region of interest" description="Disordered" evidence="6">
    <location>
        <begin position="67"/>
        <end position="93"/>
    </location>
</feature>
<dbReference type="InterPro" id="IPR025166">
    <property type="entry name" value="Integrase_DNA_bind_dom"/>
</dbReference>
<protein>
    <submittedName>
        <fullName evidence="9">Integrase</fullName>
    </submittedName>
</protein>
<evidence type="ECO:0000256" key="5">
    <source>
        <dbReference type="PROSITE-ProRule" id="PRU01248"/>
    </source>
</evidence>
<dbReference type="Proteomes" id="UP000234456">
    <property type="component" value="Unassembled WGS sequence"/>
</dbReference>
<dbReference type="Gene3D" id="1.10.150.130">
    <property type="match status" value="1"/>
</dbReference>
<keyword evidence="3 5" id="KW-0238">DNA-binding</keyword>
<dbReference type="PANTHER" id="PTHR30629:SF2">
    <property type="entry name" value="PROPHAGE INTEGRASE INTS-RELATED"/>
    <property type="match status" value="1"/>
</dbReference>
<dbReference type="InterPro" id="IPR053876">
    <property type="entry name" value="Phage_int_M"/>
</dbReference>
<reference evidence="9 10" key="1">
    <citation type="submission" date="2017-12" db="EMBL/GenBank/DDBJ databases">
        <title>Draft genome sequence of Ralstonia pickettii 52.</title>
        <authorList>
            <person name="Zheng B."/>
        </authorList>
    </citation>
    <scope>NUCLEOTIDE SEQUENCE [LARGE SCALE GENOMIC DNA]</scope>
    <source>
        <strain evidence="9 10">52</strain>
    </source>
</reference>
<gene>
    <name evidence="9" type="ORF">C0Q88_23380</name>
</gene>
<dbReference type="Gene3D" id="1.10.443.10">
    <property type="entry name" value="Intergrase catalytic core"/>
    <property type="match status" value="1"/>
</dbReference>
<comment type="caution">
    <text evidence="9">The sequence shown here is derived from an EMBL/GenBank/DDBJ whole genome shotgun (WGS) entry which is preliminary data.</text>
</comment>
<dbReference type="RefSeq" id="WP_102067460.1">
    <property type="nucleotide sequence ID" value="NZ_PKQE01000007.1"/>
</dbReference>
<dbReference type="InterPro" id="IPR044068">
    <property type="entry name" value="CB"/>
</dbReference>
<evidence type="ECO:0000259" key="7">
    <source>
        <dbReference type="PROSITE" id="PS51898"/>
    </source>
</evidence>
<evidence type="ECO:0000256" key="2">
    <source>
        <dbReference type="ARBA" id="ARBA00022908"/>
    </source>
</evidence>
<dbReference type="GO" id="GO:0006310">
    <property type="term" value="P:DNA recombination"/>
    <property type="evidence" value="ECO:0007669"/>
    <property type="project" value="UniProtKB-KW"/>
</dbReference>
<evidence type="ECO:0000313" key="9">
    <source>
        <dbReference type="EMBL" id="PLC40303.1"/>
    </source>
</evidence>
<dbReference type="GO" id="GO:0015074">
    <property type="term" value="P:DNA integration"/>
    <property type="evidence" value="ECO:0007669"/>
    <property type="project" value="UniProtKB-KW"/>
</dbReference>
<dbReference type="InterPro" id="IPR002104">
    <property type="entry name" value="Integrase_catalytic"/>
</dbReference>
<dbReference type="Pfam" id="PF00589">
    <property type="entry name" value="Phage_integrase"/>
    <property type="match status" value="1"/>
</dbReference>
<dbReference type="PROSITE" id="PS51900">
    <property type="entry name" value="CB"/>
    <property type="match status" value="1"/>
</dbReference>
<organism evidence="9 10">
    <name type="scientific">Ralstonia pickettii</name>
    <name type="common">Burkholderia pickettii</name>
    <dbReference type="NCBI Taxonomy" id="329"/>
    <lineage>
        <taxon>Bacteria</taxon>
        <taxon>Pseudomonadati</taxon>
        <taxon>Pseudomonadota</taxon>
        <taxon>Betaproteobacteria</taxon>
        <taxon>Burkholderiales</taxon>
        <taxon>Burkholderiaceae</taxon>
        <taxon>Ralstonia</taxon>
    </lineage>
</organism>
<feature type="domain" description="Tyr recombinase" evidence="7">
    <location>
        <begin position="202"/>
        <end position="379"/>
    </location>
</feature>
<dbReference type="Pfam" id="PF22022">
    <property type="entry name" value="Phage_int_M"/>
    <property type="match status" value="1"/>
</dbReference>
<dbReference type="Pfam" id="PF13356">
    <property type="entry name" value="Arm-DNA-bind_3"/>
    <property type="match status" value="1"/>
</dbReference>
<feature type="domain" description="Core-binding (CB)" evidence="8">
    <location>
        <begin position="98"/>
        <end position="179"/>
    </location>
</feature>
<evidence type="ECO:0000259" key="8">
    <source>
        <dbReference type="PROSITE" id="PS51900"/>
    </source>
</evidence>
<evidence type="ECO:0000256" key="4">
    <source>
        <dbReference type="ARBA" id="ARBA00023172"/>
    </source>
</evidence>
<dbReference type="InterPro" id="IPR011010">
    <property type="entry name" value="DNA_brk_join_enz"/>
</dbReference>
<dbReference type="PANTHER" id="PTHR30629">
    <property type="entry name" value="PROPHAGE INTEGRASE"/>
    <property type="match status" value="1"/>
</dbReference>
<dbReference type="CDD" id="cd00801">
    <property type="entry name" value="INT_P4_C"/>
    <property type="match status" value="1"/>
</dbReference>
<proteinExistence type="inferred from homology"/>
<name>A0A2N4TKT1_RALPI</name>
<evidence type="ECO:0000256" key="3">
    <source>
        <dbReference type="ARBA" id="ARBA00023125"/>
    </source>
</evidence>
<evidence type="ECO:0000313" key="10">
    <source>
        <dbReference type="Proteomes" id="UP000234456"/>
    </source>
</evidence>
<sequence>MPLTDTAVRNLKPQATPYKKADGGGMYIFVQPTGQKYWRLAYRLHGKQKTMGLGTYPEVTLAQAREKRDDAKRKIKDGLDPVQDRRETTERRKTDAENTFELVARDWHAKQLARWTASHANKILRSLEADVFPAIGRRPIAAIEAPELLAVLRRIEDRGALEIAGRVHQRCSAVFRYAIATGRGVRNPAADLRGALKAPERSHHAALGLDELPTFLRRLDDYDGEPQTRLALRLMSLTFVRTGELRGARWEEFDLGAGEWRIPASRMKMRDPHLVPLSRQAIEVLMELQALNGGRELVFPSRNGQERCMSENTILYALYRMGYHGRATGHGFRATASTILNEMGFPADWIERQLAHMERNSVRAAYNRAQYLHERRGMMQVWADYLDSLAAGDAVVPAQFRQRGLVAVRA</sequence>
<evidence type="ECO:0000256" key="1">
    <source>
        <dbReference type="ARBA" id="ARBA00008857"/>
    </source>
</evidence>
<dbReference type="EMBL" id="PKQE01000007">
    <property type="protein sequence ID" value="PLC40303.1"/>
    <property type="molecule type" value="Genomic_DNA"/>
</dbReference>
<dbReference type="InterPro" id="IPR050808">
    <property type="entry name" value="Phage_Integrase"/>
</dbReference>